<dbReference type="EMBL" id="SLWN01000011">
    <property type="protein sequence ID" value="TCO21100.1"/>
    <property type="molecule type" value="Genomic_DNA"/>
</dbReference>
<evidence type="ECO:0000313" key="5">
    <source>
        <dbReference type="EMBL" id="TCO21100.1"/>
    </source>
</evidence>
<dbReference type="PANTHER" id="PTHR12128:SF66">
    <property type="entry name" value="4-HYDROXY-2-OXOGLUTARATE ALDOLASE, MITOCHONDRIAL"/>
    <property type="match status" value="1"/>
</dbReference>
<organism evidence="5 6">
    <name type="scientific">Kribbella steppae</name>
    <dbReference type="NCBI Taxonomy" id="2512223"/>
    <lineage>
        <taxon>Bacteria</taxon>
        <taxon>Bacillati</taxon>
        <taxon>Actinomycetota</taxon>
        <taxon>Actinomycetes</taxon>
        <taxon>Propionibacteriales</taxon>
        <taxon>Kribbellaceae</taxon>
        <taxon>Kribbella</taxon>
    </lineage>
</organism>
<dbReference type="InterPro" id="IPR013785">
    <property type="entry name" value="Aldolase_TIM"/>
</dbReference>
<proteinExistence type="inferred from homology"/>
<protein>
    <submittedName>
        <fullName evidence="5">4-hydroxy-tetrahydrodipicolinate synthase</fullName>
    </submittedName>
</protein>
<dbReference type="SMART" id="SM01130">
    <property type="entry name" value="DHDPS"/>
    <property type="match status" value="1"/>
</dbReference>
<name>A0A4R2H502_9ACTN</name>
<sequence>MTLDPGVWGVLATPLTADGSAVDTESLARQVRHYETIGATGLTVLGVFGEAARLTPAERRTVVQTVVAAADLPLVIGISALDLDEVCTEAANVLPVVGSRLAGLMVQVNSSDPVALSKHLNEVADRTERPLVVQDYPVISGVPIATADLVAATRNVPSVVAVKSESSPSPPAVAELVAGLDVPIFGGLGGTCLLDELAVGAAGAMTGFSVPEGLLACVGAFREGGFEAAREVWRDYLPLVNFEFQAGIALGLRKRSLVLRGLISYDAVRPPAAVPPESMYRLLNEHLRRTPDVSLPPPPERSEGLL</sequence>
<dbReference type="CDD" id="cd00408">
    <property type="entry name" value="DHDPS-like"/>
    <property type="match status" value="1"/>
</dbReference>
<evidence type="ECO:0000313" key="6">
    <source>
        <dbReference type="Proteomes" id="UP000294508"/>
    </source>
</evidence>
<dbReference type="PANTHER" id="PTHR12128">
    <property type="entry name" value="DIHYDRODIPICOLINATE SYNTHASE"/>
    <property type="match status" value="1"/>
</dbReference>
<keyword evidence="6" id="KW-1185">Reference proteome</keyword>
<dbReference type="SUPFAM" id="SSF51569">
    <property type="entry name" value="Aldolase"/>
    <property type="match status" value="1"/>
</dbReference>
<feature type="binding site" evidence="4">
    <location>
        <position position="205"/>
    </location>
    <ligand>
        <name>pyruvate</name>
        <dbReference type="ChEBI" id="CHEBI:15361"/>
    </ligand>
</feature>
<gene>
    <name evidence="5" type="ORF">EV652_1117</name>
</gene>
<reference evidence="5 6" key="1">
    <citation type="journal article" date="2015" name="Stand. Genomic Sci.">
        <title>Genomic Encyclopedia of Bacterial and Archaeal Type Strains, Phase III: the genomes of soil and plant-associated and newly described type strains.</title>
        <authorList>
            <person name="Whitman W.B."/>
            <person name="Woyke T."/>
            <person name="Klenk H.P."/>
            <person name="Zhou Y."/>
            <person name="Lilburn T.G."/>
            <person name="Beck B.J."/>
            <person name="De Vos P."/>
            <person name="Vandamme P."/>
            <person name="Eisen J.A."/>
            <person name="Garrity G."/>
            <person name="Hugenholtz P."/>
            <person name="Kyrpides N.C."/>
        </authorList>
    </citation>
    <scope>NUCLEOTIDE SEQUENCE [LARGE SCALE GENOMIC DNA]</scope>
    <source>
        <strain evidence="5 6">VKM Ac-2572</strain>
    </source>
</reference>
<keyword evidence="2 3" id="KW-0456">Lyase</keyword>
<dbReference type="InterPro" id="IPR002220">
    <property type="entry name" value="DapA-like"/>
</dbReference>
<accession>A0A4R2H502</accession>
<evidence type="ECO:0000256" key="2">
    <source>
        <dbReference type="ARBA" id="ARBA00023239"/>
    </source>
</evidence>
<dbReference type="GO" id="GO:0008840">
    <property type="term" value="F:4-hydroxy-tetrahydrodipicolinate synthase activity"/>
    <property type="evidence" value="ECO:0007669"/>
    <property type="project" value="TreeGrafter"/>
</dbReference>
<dbReference type="AlphaFoldDB" id="A0A4R2H502"/>
<evidence type="ECO:0000256" key="4">
    <source>
        <dbReference type="PIRSR" id="PIRSR001365-2"/>
    </source>
</evidence>
<dbReference type="Gene3D" id="3.20.20.70">
    <property type="entry name" value="Aldolase class I"/>
    <property type="match status" value="1"/>
</dbReference>
<dbReference type="Proteomes" id="UP000294508">
    <property type="component" value="Unassembled WGS sequence"/>
</dbReference>
<dbReference type="RefSeq" id="WP_132212496.1">
    <property type="nucleotide sequence ID" value="NZ_SLWN01000011.1"/>
</dbReference>
<evidence type="ECO:0000256" key="3">
    <source>
        <dbReference type="PIRNR" id="PIRNR001365"/>
    </source>
</evidence>
<comment type="caution">
    <text evidence="5">The sequence shown here is derived from an EMBL/GenBank/DDBJ whole genome shotgun (WGS) entry which is preliminary data.</text>
</comment>
<dbReference type="PIRSF" id="PIRSF001365">
    <property type="entry name" value="DHDPS"/>
    <property type="match status" value="1"/>
</dbReference>
<dbReference type="GO" id="GO:0005829">
    <property type="term" value="C:cytosol"/>
    <property type="evidence" value="ECO:0007669"/>
    <property type="project" value="TreeGrafter"/>
</dbReference>
<dbReference type="Pfam" id="PF00701">
    <property type="entry name" value="DHDPS"/>
    <property type="match status" value="1"/>
</dbReference>
<dbReference type="OrthoDB" id="9778880at2"/>
<evidence type="ECO:0000256" key="1">
    <source>
        <dbReference type="ARBA" id="ARBA00007592"/>
    </source>
</evidence>
<comment type="similarity">
    <text evidence="1 3">Belongs to the DapA family.</text>
</comment>